<feature type="domain" description="AMP-binding enzyme C-terminal" evidence="5">
    <location>
        <begin position="492"/>
        <end position="568"/>
    </location>
</feature>
<dbReference type="PANTHER" id="PTHR43201:SF5">
    <property type="entry name" value="MEDIUM-CHAIN ACYL-COA LIGASE ACSF2, MITOCHONDRIAL"/>
    <property type="match status" value="1"/>
</dbReference>
<name>E1ZNN2_CHLVA</name>
<evidence type="ECO:0008006" key="8">
    <source>
        <dbReference type="Google" id="ProtNLM"/>
    </source>
</evidence>
<dbReference type="RefSeq" id="XP_005844736.1">
    <property type="nucleotide sequence ID" value="XM_005844674.1"/>
</dbReference>
<dbReference type="InterPro" id="IPR042099">
    <property type="entry name" value="ANL_N_sf"/>
</dbReference>
<dbReference type="GeneID" id="17352023"/>
<dbReference type="OrthoDB" id="10253115at2759"/>
<dbReference type="InParanoid" id="E1ZNN2"/>
<organism evidence="7">
    <name type="scientific">Chlorella variabilis</name>
    <name type="common">Green alga</name>
    <dbReference type="NCBI Taxonomy" id="554065"/>
    <lineage>
        <taxon>Eukaryota</taxon>
        <taxon>Viridiplantae</taxon>
        <taxon>Chlorophyta</taxon>
        <taxon>core chlorophytes</taxon>
        <taxon>Trebouxiophyceae</taxon>
        <taxon>Chlorellales</taxon>
        <taxon>Chlorellaceae</taxon>
        <taxon>Chlorella clade</taxon>
        <taxon>Chlorella</taxon>
    </lineage>
</organism>
<evidence type="ECO:0000256" key="2">
    <source>
        <dbReference type="ARBA" id="ARBA00022598"/>
    </source>
</evidence>
<feature type="region of interest" description="Disordered" evidence="3">
    <location>
        <begin position="1"/>
        <end position="21"/>
    </location>
</feature>
<dbReference type="FunCoup" id="E1ZNN2">
    <property type="interactions" value="1515"/>
</dbReference>
<dbReference type="Gene3D" id="3.40.50.12780">
    <property type="entry name" value="N-terminal domain of ligase-like"/>
    <property type="match status" value="1"/>
</dbReference>
<dbReference type="Proteomes" id="UP000008141">
    <property type="component" value="Unassembled WGS sequence"/>
</dbReference>
<dbReference type="CDD" id="cd05917">
    <property type="entry name" value="FACL_like_2"/>
    <property type="match status" value="1"/>
</dbReference>
<keyword evidence="2" id="KW-0436">Ligase</keyword>
<dbReference type="SUPFAM" id="SSF56801">
    <property type="entry name" value="Acetyl-CoA synthetase-like"/>
    <property type="match status" value="1"/>
</dbReference>
<evidence type="ECO:0000256" key="3">
    <source>
        <dbReference type="SAM" id="MobiDB-lite"/>
    </source>
</evidence>
<dbReference type="Pfam" id="PF00501">
    <property type="entry name" value="AMP-binding"/>
    <property type="match status" value="1"/>
</dbReference>
<dbReference type="FunFam" id="3.40.50.12780:FF:000003">
    <property type="entry name" value="Long-chain-fatty-acid--CoA ligase FadD"/>
    <property type="match status" value="1"/>
</dbReference>
<dbReference type="PANTHER" id="PTHR43201">
    <property type="entry name" value="ACYL-COA SYNTHETASE"/>
    <property type="match status" value="1"/>
</dbReference>
<evidence type="ECO:0000313" key="6">
    <source>
        <dbReference type="EMBL" id="EFN52634.1"/>
    </source>
</evidence>
<dbReference type="InterPro" id="IPR020845">
    <property type="entry name" value="AMP-binding_CS"/>
</dbReference>
<proteinExistence type="inferred from homology"/>
<dbReference type="EMBL" id="GL433855">
    <property type="protein sequence ID" value="EFN52634.1"/>
    <property type="molecule type" value="Genomic_DNA"/>
</dbReference>
<dbReference type="Gene3D" id="3.30.300.30">
    <property type="match status" value="1"/>
</dbReference>
<keyword evidence="7" id="KW-1185">Reference proteome</keyword>
<comment type="similarity">
    <text evidence="1">Belongs to the ATP-dependent AMP-binding enzyme family.</text>
</comment>
<dbReference type="AlphaFoldDB" id="E1ZNN2"/>
<dbReference type="GO" id="GO:0031956">
    <property type="term" value="F:medium-chain fatty acid-CoA ligase activity"/>
    <property type="evidence" value="ECO:0007669"/>
    <property type="project" value="TreeGrafter"/>
</dbReference>
<reference evidence="6 7" key="1">
    <citation type="journal article" date="2010" name="Plant Cell">
        <title>The Chlorella variabilis NC64A genome reveals adaptation to photosymbiosis, coevolution with viruses, and cryptic sex.</title>
        <authorList>
            <person name="Blanc G."/>
            <person name="Duncan G."/>
            <person name="Agarkova I."/>
            <person name="Borodovsky M."/>
            <person name="Gurnon J."/>
            <person name="Kuo A."/>
            <person name="Lindquist E."/>
            <person name="Lucas S."/>
            <person name="Pangilinan J."/>
            <person name="Polle J."/>
            <person name="Salamov A."/>
            <person name="Terry A."/>
            <person name="Yamada T."/>
            <person name="Dunigan D.D."/>
            <person name="Grigoriev I.V."/>
            <person name="Claverie J.M."/>
            <person name="Van Etten J.L."/>
        </authorList>
    </citation>
    <scope>NUCLEOTIDE SEQUENCE [LARGE SCALE GENOMIC DNA]</scope>
    <source>
        <strain evidence="6 7">NC64A</strain>
    </source>
</reference>
<evidence type="ECO:0000256" key="1">
    <source>
        <dbReference type="ARBA" id="ARBA00006432"/>
    </source>
</evidence>
<dbReference type="GO" id="GO:0006631">
    <property type="term" value="P:fatty acid metabolic process"/>
    <property type="evidence" value="ECO:0007669"/>
    <property type="project" value="TreeGrafter"/>
</dbReference>
<dbReference type="Pfam" id="PF13193">
    <property type="entry name" value="AMP-binding_C"/>
    <property type="match status" value="1"/>
</dbReference>
<dbReference type="InterPro" id="IPR025110">
    <property type="entry name" value="AMP-bd_C"/>
</dbReference>
<dbReference type="KEGG" id="cvr:CHLNCDRAFT_26610"/>
<dbReference type="eggNOG" id="KOG1177">
    <property type="taxonomic scope" value="Eukaryota"/>
</dbReference>
<protein>
    <recommendedName>
        <fullName evidence="8">AMP-dependent synthetase/ligase domain-containing protein</fullName>
    </recommendedName>
</protein>
<evidence type="ECO:0000259" key="4">
    <source>
        <dbReference type="Pfam" id="PF00501"/>
    </source>
</evidence>
<evidence type="ECO:0000259" key="5">
    <source>
        <dbReference type="Pfam" id="PF13193"/>
    </source>
</evidence>
<dbReference type="PROSITE" id="PS00455">
    <property type="entry name" value="AMP_BINDING"/>
    <property type="match status" value="1"/>
</dbReference>
<dbReference type="InterPro" id="IPR000873">
    <property type="entry name" value="AMP-dep_synth/lig_dom"/>
</dbReference>
<feature type="domain" description="AMP-dependent synthetase/ligase" evidence="4">
    <location>
        <begin position="61"/>
        <end position="441"/>
    </location>
</feature>
<sequence>MQRPAAAHSHRPAPPPPTRAPACLRHAVGPTIWIPSEDGRLSVVRGLSDAPILNCTIPALLERQALAWGDNEAVVSMHQETRLSYRELLRHANEVAQGLLALGVQRRDRVGIWAGSCVEWATLQYAAAKAGAVLVNLNPSLKAAAELAYALNKVGVSTLVMAPELRGTSFVDLVESIRWGTPQLRNKVVLGPNAPEGSLTWYDLRWAGEGGRLQSELQQRQRDCRPGEPANIQFTSGTTGFPKAATLSHRNIVNNAFQVGETLQYSASDRVCLPVPLFHCFGSVMGNVACAAHAATAVYPSDCFDAGATLAAVEQERCTSLYGVPTMFIAQLEHPEFQRRDLTSLRTGIMAGAPCPAALMQKVQAEMHMRQITVCYGQTETSPVSFQTSPEDPVDRQATTVGRIHPHLEAKVVDPATNLTLPRGQVGELCVRGYSVMLGYWADAPATARSFDADRFMHTGDLAILDDKGYCSIVGRIKDMVIRGGENLYPREIEEFLHHHPAIADVQVFGVPDVKHGEELCAWVRLREGQRHIGGEELRAFCKGRISHQKIPRYWKMVESYPTTMSGKPQKYLMREAAMQELGLQAVALQLVQTA</sequence>
<dbReference type="STRING" id="554065.E1ZNN2"/>
<dbReference type="InterPro" id="IPR045851">
    <property type="entry name" value="AMP-bd_C_sf"/>
</dbReference>
<evidence type="ECO:0000313" key="7">
    <source>
        <dbReference type="Proteomes" id="UP000008141"/>
    </source>
</evidence>
<gene>
    <name evidence="6" type="ORF">CHLNCDRAFT_26610</name>
</gene>
<accession>E1ZNN2</accession>